<keyword evidence="4" id="KW-1185">Reference proteome</keyword>
<dbReference type="OrthoDB" id="19329at2759"/>
<gene>
    <name evidence="3" type="ORF">GOP47_0006094</name>
</gene>
<dbReference type="Proteomes" id="UP000886520">
    <property type="component" value="Chromosome 6"/>
</dbReference>
<keyword evidence="1" id="KW-1133">Transmembrane helix</keyword>
<dbReference type="PANTHER" id="PTHR36768">
    <property type="entry name" value="ATP-DEPENDENT HELICASE/DEOXYRIBONUCLEASE SUBUNIT B"/>
    <property type="match status" value="1"/>
</dbReference>
<feature type="transmembrane region" description="Helical" evidence="1">
    <location>
        <begin position="172"/>
        <end position="191"/>
    </location>
</feature>
<evidence type="ECO:0000313" key="3">
    <source>
        <dbReference type="EMBL" id="KAI5078423.1"/>
    </source>
</evidence>
<name>A0A9D4V370_ADICA</name>
<evidence type="ECO:0000313" key="4">
    <source>
        <dbReference type="Proteomes" id="UP000886520"/>
    </source>
</evidence>
<feature type="signal peptide" evidence="2">
    <location>
        <begin position="1"/>
        <end position="24"/>
    </location>
</feature>
<protein>
    <submittedName>
        <fullName evidence="3">Uncharacterized protein</fullName>
    </submittedName>
</protein>
<accession>A0A9D4V370</accession>
<feature type="chain" id="PRO_5038866862" evidence="2">
    <location>
        <begin position="25"/>
        <end position="219"/>
    </location>
</feature>
<proteinExistence type="predicted"/>
<reference evidence="3" key="1">
    <citation type="submission" date="2021-01" db="EMBL/GenBank/DDBJ databases">
        <title>Adiantum capillus-veneris genome.</title>
        <authorList>
            <person name="Fang Y."/>
            <person name="Liao Q."/>
        </authorList>
    </citation>
    <scope>NUCLEOTIDE SEQUENCE</scope>
    <source>
        <strain evidence="3">H3</strain>
        <tissue evidence="3">Leaf</tissue>
    </source>
</reference>
<dbReference type="AlphaFoldDB" id="A0A9D4V370"/>
<comment type="caution">
    <text evidence="3">The sequence shown here is derived from an EMBL/GenBank/DDBJ whole genome shotgun (WGS) entry which is preliminary data.</text>
</comment>
<sequence>MASIFSSRVLVLVYFCFLAPTCLGYRPGDFVPMALQTQYHSMRSTWEDILGHHCPRFGIDREVLLPISKPTGYTGADAYKIALQIGKEKFHTPWLFVVGRQSAEVPMITIKLRYAGGDLQGAVAKVESMPHKYVVQHESVMKHYWDVHKWPKQILVQYQWEKQASVDVETGLYVLFGSGFVLTLVTALHILQSSKEKVARFVKETVVSNALQGEVTKVE</sequence>
<evidence type="ECO:0000256" key="1">
    <source>
        <dbReference type="SAM" id="Phobius"/>
    </source>
</evidence>
<organism evidence="3 4">
    <name type="scientific">Adiantum capillus-veneris</name>
    <name type="common">Maidenhair fern</name>
    <dbReference type="NCBI Taxonomy" id="13818"/>
    <lineage>
        <taxon>Eukaryota</taxon>
        <taxon>Viridiplantae</taxon>
        <taxon>Streptophyta</taxon>
        <taxon>Embryophyta</taxon>
        <taxon>Tracheophyta</taxon>
        <taxon>Polypodiopsida</taxon>
        <taxon>Polypodiidae</taxon>
        <taxon>Polypodiales</taxon>
        <taxon>Pteridineae</taxon>
        <taxon>Pteridaceae</taxon>
        <taxon>Vittarioideae</taxon>
        <taxon>Adiantum</taxon>
    </lineage>
</organism>
<keyword evidence="2" id="KW-0732">Signal</keyword>
<evidence type="ECO:0000256" key="2">
    <source>
        <dbReference type="SAM" id="SignalP"/>
    </source>
</evidence>
<dbReference type="EMBL" id="JABFUD020000006">
    <property type="protein sequence ID" value="KAI5078423.1"/>
    <property type="molecule type" value="Genomic_DNA"/>
</dbReference>
<keyword evidence="1" id="KW-0812">Transmembrane</keyword>
<keyword evidence="1" id="KW-0472">Membrane</keyword>
<dbReference type="PANTHER" id="PTHR36768:SF1">
    <property type="entry name" value="ATP-DEPENDENT HELICASE_DEOXYRIBONUCLEASE SUBUNIT B"/>
    <property type="match status" value="1"/>
</dbReference>